<dbReference type="SUPFAM" id="SSF46774">
    <property type="entry name" value="ARID-like"/>
    <property type="match status" value="1"/>
</dbReference>
<protein>
    <recommendedName>
        <fullName evidence="11">ARID domain-containing protein</fullName>
    </recommendedName>
</protein>
<name>A0A0G4IZE7_PLABS</name>
<feature type="domain" description="ARID" evidence="5">
    <location>
        <begin position="148"/>
        <end position="236"/>
    </location>
</feature>
<evidence type="ECO:0000313" key="7">
    <source>
        <dbReference type="EMBL" id="CEP00514.1"/>
    </source>
</evidence>
<reference evidence="7 9" key="1">
    <citation type="submission" date="2015-02" db="EMBL/GenBank/DDBJ databases">
        <authorList>
            <person name="Chooi Y.-H."/>
        </authorList>
    </citation>
    <scope>NUCLEOTIDE SEQUENCE [LARGE SCALE GENOMIC DNA]</scope>
    <source>
        <strain evidence="7">E3</strain>
    </source>
</reference>
<evidence type="ECO:0000256" key="4">
    <source>
        <dbReference type="SAM" id="MobiDB-lite"/>
    </source>
</evidence>
<feature type="region of interest" description="Disordered" evidence="4">
    <location>
        <begin position="23"/>
        <end position="48"/>
    </location>
</feature>
<keyword evidence="9" id="KW-1185">Reference proteome</keyword>
<keyword evidence="2" id="KW-0863">Zinc-finger</keyword>
<dbReference type="InterPro" id="IPR001606">
    <property type="entry name" value="ARID_dom"/>
</dbReference>
<dbReference type="SMART" id="SM01014">
    <property type="entry name" value="ARID"/>
    <property type="match status" value="1"/>
</dbReference>
<feature type="domain" description="CW-type" evidence="6">
    <location>
        <begin position="48"/>
        <end position="90"/>
    </location>
</feature>
<dbReference type="Gene3D" id="3.30.40.100">
    <property type="match status" value="1"/>
</dbReference>
<reference evidence="8 10" key="2">
    <citation type="submission" date="2018-03" db="EMBL/GenBank/DDBJ databases">
        <authorList>
            <person name="Fogelqvist J."/>
        </authorList>
    </citation>
    <scope>NUCLEOTIDE SEQUENCE [LARGE SCALE GENOMIC DNA]</scope>
</reference>
<sequence length="327" mass="35602">MDPPSSRTVVDGIAVDEYAVAPSPLRQSASGSSSSLLPQLRPADLPMTKGRPPLIQCDTCLKWRVVDGPVEGLPSTWSCGDCAVGEDDWAIKASAIVGFDRLDPIPSKPLVVHINRASGTVVGSSARGGRPAGATESGWQVPEAFLGTAERQAWYEQLERAFNDKGKLPRSFPRCGNADVDLYGLNEEVEKLGGVQKVTADKLWGSVAKALGMDVPPYKLRSLFERVLGVLHEDAIEAQRQQANGERLARKRPRTEAPVTLERLQDLVMDINDRLSAVEAFMARVDVLNDLRARIESLSRTIHDQTAVMNELVPELEDAPLASLQFS</sequence>
<dbReference type="Pfam" id="PF01388">
    <property type="entry name" value="ARID"/>
    <property type="match status" value="1"/>
</dbReference>
<dbReference type="Proteomes" id="UP000039324">
    <property type="component" value="Unassembled WGS sequence"/>
</dbReference>
<evidence type="ECO:0000256" key="3">
    <source>
        <dbReference type="ARBA" id="ARBA00022833"/>
    </source>
</evidence>
<dbReference type="OrthoDB" id="1938591at2759"/>
<gene>
    <name evidence="7" type="ORF">PBRA_001568</name>
    <name evidence="8" type="ORF">PLBR_LOCUS1202</name>
</gene>
<dbReference type="EMBL" id="CDSF01000101">
    <property type="protein sequence ID" value="CEP00514.1"/>
    <property type="molecule type" value="Genomic_DNA"/>
</dbReference>
<accession>A0A0G4IZE7</accession>
<proteinExistence type="predicted"/>
<dbReference type="InterPro" id="IPR036431">
    <property type="entry name" value="ARID_dom_sf"/>
</dbReference>
<dbReference type="PROSITE" id="PS51011">
    <property type="entry name" value="ARID"/>
    <property type="match status" value="1"/>
</dbReference>
<dbReference type="GO" id="GO:0008270">
    <property type="term" value="F:zinc ion binding"/>
    <property type="evidence" value="ECO:0007669"/>
    <property type="project" value="UniProtKB-KW"/>
</dbReference>
<geneLocation type="mitochondrion" evidence="8"/>
<dbReference type="InterPro" id="IPR011124">
    <property type="entry name" value="Znf_CW"/>
</dbReference>
<evidence type="ECO:0000313" key="9">
    <source>
        <dbReference type="Proteomes" id="UP000039324"/>
    </source>
</evidence>
<evidence type="ECO:0000256" key="1">
    <source>
        <dbReference type="ARBA" id="ARBA00022723"/>
    </source>
</evidence>
<evidence type="ECO:0000259" key="5">
    <source>
        <dbReference type="PROSITE" id="PS51011"/>
    </source>
</evidence>
<feature type="compositionally biased region" description="Low complexity" evidence="4">
    <location>
        <begin position="23"/>
        <end position="43"/>
    </location>
</feature>
<dbReference type="CDD" id="cd16100">
    <property type="entry name" value="ARID"/>
    <property type="match status" value="1"/>
</dbReference>
<organism evidence="7 9">
    <name type="scientific">Plasmodiophora brassicae</name>
    <name type="common">Clubroot disease agent</name>
    <dbReference type="NCBI Taxonomy" id="37360"/>
    <lineage>
        <taxon>Eukaryota</taxon>
        <taxon>Sar</taxon>
        <taxon>Rhizaria</taxon>
        <taxon>Endomyxa</taxon>
        <taxon>Phytomyxea</taxon>
        <taxon>Plasmodiophorida</taxon>
        <taxon>Plasmodiophoridae</taxon>
        <taxon>Plasmodiophora</taxon>
    </lineage>
</organism>
<keyword evidence="1" id="KW-0479">Metal-binding</keyword>
<dbReference type="GO" id="GO:0003677">
    <property type="term" value="F:DNA binding"/>
    <property type="evidence" value="ECO:0007669"/>
    <property type="project" value="InterPro"/>
</dbReference>
<dbReference type="PROSITE" id="PS51050">
    <property type="entry name" value="ZF_CW"/>
    <property type="match status" value="1"/>
</dbReference>
<keyword evidence="8" id="KW-0496">Mitochondrion</keyword>
<dbReference type="Gene3D" id="1.10.150.60">
    <property type="entry name" value="ARID DNA-binding domain"/>
    <property type="match status" value="1"/>
</dbReference>
<evidence type="ECO:0000313" key="10">
    <source>
        <dbReference type="Proteomes" id="UP000290189"/>
    </source>
</evidence>
<evidence type="ECO:0008006" key="11">
    <source>
        <dbReference type="Google" id="ProtNLM"/>
    </source>
</evidence>
<dbReference type="SMART" id="SM00501">
    <property type="entry name" value="BRIGHT"/>
    <property type="match status" value="1"/>
</dbReference>
<dbReference type="Proteomes" id="UP000290189">
    <property type="component" value="Unassembled WGS sequence"/>
</dbReference>
<dbReference type="AlphaFoldDB" id="A0A0G4IZE7"/>
<keyword evidence="3" id="KW-0862">Zinc</keyword>
<evidence type="ECO:0000256" key="2">
    <source>
        <dbReference type="ARBA" id="ARBA00022771"/>
    </source>
</evidence>
<dbReference type="EMBL" id="OVEO01000002">
    <property type="protein sequence ID" value="SPQ93987.1"/>
    <property type="molecule type" value="Genomic_DNA"/>
</dbReference>
<evidence type="ECO:0000313" key="8">
    <source>
        <dbReference type="EMBL" id="SPQ93987.1"/>
    </source>
</evidence>
<evidence type="ECO:0000259" key="6">
    <source>
        <dbReference type="PROSITE" id="PS51050"/>
    </source>
</evidence>